<name>A0ABW4LMA4_9BACI</name>
<evidence type="ECO:0000313" key="2">
    <source>
        <dbReference type="Proteomes" id="UP001597214"/>
    </source>
</evidence>
<dbReference type="EMBL" id="JBHUEM010000001">
    <property type="protein sequence ID" value="MFD1735175.1"/>
    <property type="molecule type" value="Genomic_DNA"/>
</dbReference>
<dbReference type="InterPro" id="IPR009609">
    <property type="entry name" value="Phosphonate_metab_PhnG"/>
</dbReference>
<keyword evidence="2" id="KW-1185">Reference proteome</keyword>
<dbReference type="GO" id="GO:0016829">
    <property type="term" value="F:lyase activity"/>
    <property type="evidence" value="ECO:0007669"/>
    <property type="project" value="UniProtKB-KW"/>
</dbReference>
<sequence length="145" mass="16687">MKKSRLTKILVEGNPELLKQLSLQVEELVEVRLERKPKTGLIMLKVRDSVSKEPFYMGEVLVSECTVSIEGTYGMGTIMGEEFERSYQIAVIDAAFNVNLPITKTWLKKLEEEETAIHHRHQQEHAMVANSRVNFDTMEDYNDKS</sequence>
<protein>
    <submittedName>
        <fullName evidence="1">Phosphonate C-P lyase system protein PhnG</fullName>
    </submittedName>
</protein>
<keyword evidence="1" id="KW-0456">Lyase</keyword>
<proteinExistence type="predicted"/>
<accession>A0ABW4LMA4</accession>
<organism evidence="1 2">
    <name type="scientific">Bacillus salitolerans</name>
    <dbReference type="NCBI Taxonomy" id="1437434"/>
    <lineage>
        <taxon>Bacteria</taxon>
        <taxon>Bacillati</taxon>
        <taxon>Bacillota</taxon>
        <taxon>Bacilli</taxon>
        <taxon>Bacillales</taxon>
        <taxon>Bacillaceae</taxon>
        <taxon>Bacillus</taxon>
    </lineage>
</organism>
<dbReference type="Proteomes" id="UP001597214">
    <property type="component" value="Unassembled WGS sequence"/>
</dbReference>
<dbReference type="RefSeq" id="WP_377926266.1">
    <property type="nucleotide sequence ID" value="NZ_JBHUEM010000001.1"/>
</dbReference>
<evidence type="ECO:0000313" key="1">
    <source>
        <dbReference type="EMBL" id="MFD1735175.1"/>
    </source>
</evidence>
<gene>
    <name evidence="1" type="primary">phnG</name>
    <name evidence="1" type="ORF">ACFSCX_01230</name>
</gene>
<dbReference type="NCBIfam" id="TIGR03293">
    <property type="entry name" value="PhnG_redo"/>
    <property type="match status" value="1"/>
</dbReference>
<comment type="caution">
    <text evidence="1">The sequence shown here is derived from an EMBL/GenBank/DDBJ whole genome shotgun (WGS) entry which is preliminary data.</text>
</comment>
<dbReference type="Pfam" id="PF06754">
    <property type="entry name" value="PhnG"/>
    <property type="match status" value="1"/>
</dbReference>
<reference evidence="2" key="1">
    <citation type="journal article" date="2019" name="Int. J. Syst. Evol. Microbiol.">
        <title>The Global Catalogue of Microorganisms (GCM) 10K type strain sequencing project: providing services to taxonomists for standard genome sequencing and annotation.</title>
        <authorList>
            <consortium name="The Broad Institute Genomics Platform"/>
            <consortium name="The Broad Institute Genome Sequencing Center for Infectious Disease"/>
            <person name="Wu L."/>
            <person name="Ma J."/>
        </authorList>
    </citation>
    <scope>NUCLEOTIDE SEQUENCE [LARGE SCALE GENOMIC DNA]</scope>
    <source>
        <strain evidence="2">CCUG 49339</strain>
    </source>
</reference>